<dbReference type="EMBL" id="LKCW01000036">
    <property type="protein sequence ID" value="KPM43206.1"/>
    <property type="molecule type" value="Genomic_DNA"/>
</dbReference>
<reference evidence="1 2" key="1">
    <citation type="submission" date="2015-09" db="EMBL/GenBank/DDBJ databases">
        <title>Draft genome of a European isolate of the apple canker pathogen Neonectria ditissima.</title>
        <authorList>
            <person name="Gomez-Cortecero A."/>
            <person name="Harrison R.J."/>
            <person name="Armitage A.D."/>
        </authorList>
    </citation>
    <scope>NUCLEOTIDE SEQUENCE [LARGE SCALE GENOMIC DNA]</scope>
    <source>
        <strain evidence="1 2">R09/05</strain>
    </source>
</reference>
<dbReference type="AlphaFoldDB" id="A0A0P7BC60"/>
<dbReference type="OrthoDB" id="4364812at2759"/>
<dbReference type="STRING" id="78410.A0A0P7BC60"/>
<comment type="caution">
    <text evidence="1">The sequence shown here is derived from an EMBL/GenBank/DDBJ whole genome shotgun (WGS) entry which is preliminary data.</text>
</comment>
<protein>
    <submittedName>
        <fullName evidence="1">Uncharacterized protein</fullName>
    </submittedName>
</protein>
<sequence>MSRIEGFWVREEQNAPGAKNLSPDTNNQQYQCALDTTWARKCPRMRSMHCAAPASNSRLLAKDPDFQTFPSAPTSSFLLHLRRSAWFLILSHFIQRVMESPEDAQYGHIPFDIFALEEWDHSWPSEADAEHWGLLAKEYLSLKPMQRMHYHDAASNVQNGNSHPLLTPDNIARVLKPHQTIQERHVCTHLNGPSTPVWVRVCYDLALEDQYRKLRDGSAFEYGGAVAGEIYILEDASLYDAGPDYDRDRILDMIMTRMPSLSEGYPTPEVIREKERQLTGEEDLSKLNIASISAEVLIYVLDAEAIQENLVKLMWIDCYGKSRWNNKMRPEMMEPMRGMFLGGFSLEEAVEGLSED</sequence>
<keyword evidence="2" id="KW-1185">Reference proteome</keyword>
<gene>
    <name evidence="1" type="ORF">AK830_g3332</name>
</gene>
<accession>A0A0P7BC60</accession>
<name>A0A0P7BC60_9HYPO</name>
<dbReference type="Proteomes" id="UP000050424">
    <property type="component" value="Unassembled WGS sequence"/>
</dbReference>
<proteinExistence type="predicted"/>
<evidence type="ECO:0000313" key="2">
    <source>
        <dbReference type="Proteomes" id="UP000050424"/>
    </source>
</evidence>
<evidence type="ECO:0000313" key="1">
    <source>
        <dbReference type="EMBL" id="KPM43206.1"/>
    </source>
</evidence>
<organism evidence="1 2">
    <name type="scientific">Neonectria ditissima</name>
    <dbReference type="NCBI Taxonomy" id="78410"/>
    <lineage>
        <taxon>Eukaryota</taxon>
        <taxon>Fungi</taxon>
        <taxon>Dikarya</taxon>
        <taxon>Ascomycota</taxon>
        <taxon>Pezizomycotina</taxon>
        <taxon>Sordariomycetes</taxon>
        <taxon>Hypocreomycetidae</taxon>
        <taxon>Hypocreales</taxon>
        <taxon>Nectriaceae</taxon>
        <taxon>Neonectria</taxon>
    </lineage>
</organism>